<evidence type="ECO:0000313" key="10">
    <source>
        <dbReference type="Proteomes" id="UP000277437"/>
    </source>
</evidence>
<dbReference type="Gene3D" id="2.60.40.10">
    <property type="entry name" value="Immunoglobulins"/>
    <property type="match status" value="2"/>
</dbReference>
<evidence type="ECO:0000259" key="8">
    <source>
        <dbReference type="Pfam" id="PF02753"/>
    </source>
</evidence>
<dbReference type="InterPro" id="IPR016147">
    <property type="entry name" value="Pili_assmbl_chaperone_N"/>
</dbReference>
<evidence type="ECO:0000256" key="6">
    <source>
        <dbReference type="SAM" id="SignalP"/>
    </source>
</evidence>
<keyword evidence="3 6" id="KW-0732">Signal</keyword>
<evidence type="ECO:0000256" key="1">
    <source>
        <dbReference type="ARBA" id="ARBA00004418"/>
    </source>
</evidence>
<evidence type="ECO:0000313" key="9">
    <source>
        <dbReference type="EMBL" id="VEF72739.1"/>
    </source>
</evidence>
<evidence type="ECO:0000259" key="7">
    <source>
        <dbReference type="Pfam" id="PF00345"/>
    </source>
</evidence>
<accession>A0AAX3FPS4</accession>
<dbReference type="PRINTS" id="PR00969">
    <property type="entry name" value="CHAPERONPILI"/>
</dbReference>
<reference evidence="9 10" key="1">
    <citation type="submission" date="2018-12" db="EMBL/GenBank/DDBJ databases">
        <authorList>
            <consortium name="Pathogen Informatics"/>
        </authorList>
    </citation>
    <scope>NUCLEOTIDE SEQUENCE [LARGE SCALE GENOMIC DNA]</scope>
    <source>
        <strain evidence="9 10">NCTC7357</strain>
    </source>
</reference>
<feature type="chain" id="PRO_5043500436" evidence="6">
    <location>
        <begin position="30"/>
        <end position="246"/>
    </location>
</feature>
<dbReference type="InterPro" id="IPR016148">
    <property type="entry name" value="Pili_assmbl_chaperone_C"/>
</dbReference>
<dbReference type="Pfam" id="PF02753">
    <property type="entry name" value="PapD_C"/>
    <property type="match status" value="1"/>
</dbReference>
<dbReference type="EMBL" id="LR134334">
    <property type="protein sequence ID" value="VEF72739.1"/>
    <property type="molecule type" value="Genomic_DNA"/>
</dbReference>
<dbReference type="InterPro" id="IPR036316">
    <property type="entry name" value="Pili_assmbl_chap_C_dom_sf"/>
</dbReference>
<keyword evidence="4" id="KW-0574">Periplasm</keyword>
<protein>
    <submittedName>
        <fullName evidence="9">Pili assembly chaperone</fullName>
    </submittedName>
</protein>
<dbReference type="InterPro" id="IPR008962">
    <property type="entry name" value="PapD-like_sf"/>
</dbReference>
<proteinExistence type="inferred from homology"/>
<dbReference type="GO" id="GO:0030288">
    <property type="term" value="C:outer membrane-bounded periplasmic space"/>
    <property type="evidence" value="ECO:0007669"/>
    <property type="project" value="InterPro"/>
</dbReference>
<comment type="subcellular location">
    <subcellularLocation>
        <location evidence="1">Periplasm</location>
    </subcellularLocation>
</comment>
<feature type="domain" description="Pili assembly chaperone C-terminal" evidence="8">
    <location>
        <begin position="173"/>
        <end position="235"/>
    </location>
</feature>
<gene>
    <name evidence="9" type="primary">papD</name>
    <name evidence="9" type="ORF">NCTC7357_00975</name>
</gene>
<dbReference type="AlphaFoldDB" id="A0AAX3FPS4"/>
<evidence type="ECO:0000256" key="5">
    <source>
        <dbReference type="ARBA" id="ARBA00023186"/>
    </source>
</evidence>
<feature type="signal peptide" evidence="6">
    <location>
        <begin position="1"/>
        <end position="29"/>
    </location>
</feature>
<organism evidence="9 10">
    <name type="scientific">Pseudomonas chlororaphis</name>
    <dbReference type="NCBI Taxonomy" id="587753"/>
    <lineage>
        <taxon>Bacteria</taxon>
        <taxon>Pseudomonadati</taxon>
        <taxon>Pseudomonadota</taxon>
        <taxon>Gammaproteobacteria</taxon>
        <taxon>Pseudomonadales</taxon>
        <taxon>Pseudomonadaceae</taxon>
        <taxon>Pseudomonas</taxon>
    </lineage>
</organism>
<dbReference type="Pfam" id="PF00345">
    <property type="entry name" value="PapD_N"/>
    <property type="match status" value="1"/>
</dbReference>
<dbReference type="SUPFAM" id="SSF49584">
    <property type="entry name" value="Periplasmic chaperone C-domain"/>
    <property type="match status" value="1"/>
</dbReference>
<dbReference type="PANTHER" id="PTHR30251:SF2">
    <property type="entry name" value="FIMBRIAL CHAPERONE YADV-RELATED"/>
    <property type="match status" value="1"/>
</dbReference>
<dbReference type="InterPro" id="IPR050643">
    <property type="entry name" value="Periplasmic_pilus_chap"/>
</dbReference>
<dbReference type="InterPro" id="IPR013783">
    <property type="entry name" value="Ig-like_fold"/>
</dbReference>
<feature type="domain" description="Pili assembly chaperone N-terminal" evidence="7">
    <location>
        <begin position="30"/>
        <end position="147"/>
    </location>
</feature>
<keyword evidence="5" id="KW-0143">Chaperone</keyword>
<comment type="similarity">
    <text evidence="2">Belongs to the periplasmic pilus chaperone family.</text>
</comment>
<dbReference type="InterPro" id="IPR001829">
    <property type="entry name" value="Pili_assmbl_chaperone_bac"/>
</dbReference>
<evidence type="ECO:0000256" key="3">
    <source>
        <dbReference type="ARBA" id="ARBA00022729"/>
    </source>
</evidence>
<dbReference type="Proteomes" id="UP000277437">
    <property type="component" value="Chromosome"/>
</dbReference>
<sequence>MKRSPLYFLRKPALALLLSTSLFSSFSQAGIMLGGTRIVYDGNKRDASITVSNITGQPYAVQAWVNTESDDNTTSTPFVAMPPLFRLDPHKEQILRIQKVPGALPEDRESVFYLNAQEIPVTNLEDENTLKVAMRTRVKLFYRPAKLQGSSSDALPKLRWSLVHKQGKTLLQVNNPSPFHVSFIGVQVVAGQQQIEVPEPKMVAPMSRQSYPLPGFKDSKGEVIFSAINDYGGYSKPLRVPLISAP</sequence>
<evidence type="ECO:0000256" key="4">
    <source>
        <dbReference type="ARBA" id="ARBA00022764"/>
    </source>
</evidence>
<dbReference type="SUPFAM" id="SSF49354">
    <property type="entry name" value="PapD-like"/>
    <property type="match status" value="1"/>
</dbReference>
<dbReference type="RefSeq" id="WP_124324764.1">
    <property type="nucleotide sequence ID" value="NZ_CP118137.1"/>
</dbReference>
<evidence type="ECO:0000256" key="2">
    <source>
        <dbReference type="ARBA" id="ARBA00007399"/>
    </source>
</evidence>
<dbReference type="GO" id="GO:0071555">
    <property type="term" value="P:cell wall organization"/>
    <property type="evidence" value="ECO:0007669"/>
    <property type="project" value="InterPro"/>
</dbReference>
<name>A0AAX3FPS4_9PSED</name>
<dbReference type="PANTHER" id="PTHR30251">
    <property type="entry name" value="PILUS ASSEMBLY CHAPERONE"/>
    <property type="match status" value="1"/>
</dbReference>